<name>A3ZPF7_9BACT</name>
<accession>A3ZPF7</accession>
<dbReference type="EMBL" id="AANZ01000004">
    <property type="protein sequence ID" value="EAQ81635.1"/>
    <property type="molecule type" value="Genomic_DNA"/>
</dbReference>
<protein>
    <submittedName>
        <fullName evidence="1">Uncharacterized protein</fullName>
    </submittedName>
</protein>
<organism evidence="1 2">
    <name type="scientific">Blastopirellula marina DSM 3645</name>
    <dbReference type="NCBI Taxonomy" id="314230"/>
    <lineage>
        <taxon>Bacteria</taxon>
        <taxon>Pseudomonadati</taxon>
        <taxon>Planctomycetota</taxon>
        <taxon>Planctomycetia</taxon>
        <taxon>Pirellulales</taxon>
        <taxon>Pirellulaceae</taxon>
        <taxon>Blastopirellula</taxon>
    </lineage>
</organism>
<evidence type="ECO:0000313" key="2">
    <source>
        <dbReference type="Proteomes" id="UP000004358"/>
    </source>
</evidence>
<dbReference type="AlphaFoldDB" id="A3ZPF7"/>
<sequence length="43" mass="4940">MAMVLHRVPQRRIRRINAAPLSLLIAEHSPWPLNKHLAAGTFR</sequence>
<proteinExistence type="predicted"/>
<gene>
    <name evidence="1" type="ORF">DSM3645_28677</name>
</gene>
<comment type="caution">
    <text evidence="1">The sequence shown here is derived from an EMBL/GenBank/DDBJ whole genome shotgun (WGS) entry which is preliminary data.</text>
</comment>
<dbReference type="HOGENOM" id="CLU_3230370_0_0_0"/>
<dbReference type="STRING" id="314230.DSM3645_28677"/>
<evidence type="ECO:0000313" key="1">
    <source>
        <dbReference type="EMBL" id="EAQ81635.1"/>
    </source>
</evidence>
<reference evidence="1 2" key="1">
    <citation type="submission" date="2006-02" db="EMBL/GenBank/DDBJ databases">
        <authorList>
            <person name="Amann R."/>
            <person name="Ferriera S."/>
            <person name="Johnson J."/>
            <person name="Kravitz S."/>
            <person name="Halpern A."/>
            <person name="Remington K."/>
            <person name="Beeson K."/>
            <person name="Tran B."/>
            <person name="Rogers Y.-H."/>
            <person name="Friedman R."/>
            <person name="Venter J.C."/>
        </authorList>
    </citation>
    <scope>NUCLEOTIDE SEQUENCE [LARGE SCALE GENOMIC DNA]</scope>
    <source>
        <strain evidence="1 2">DSM 3645</strain>
    </source>
</reference>
<dbReference type="Proteomes" id="UP000004358">
    <property type="component" value="Unassembled WGS sequence"/>
</dbReference>